<dbReference type="Gene3D" id="3.40.50.720">
    <property type="entry name" value="NAD(P)-binding Rossmann-like Domain"/>
    <property type="match status" value="1"/>
</dbReference>
<dbReference type="GO" id="GO:0005524">
    <property type="term" value="F:ATP binding"/>
    <property type="evidence" value="ECO:0007669"/>
    <property type="project" value="InterPro"/>
</dbReference>
<proteinExistence type="inferred from homology"/>
<dbReference type="FunFam" id="3.30.1490.20:FF:000020">
    <property type="entry name" value="Protein lysine acetyltransferase"/>
    <property type="match status" value="1"/>
</dbReference>
<protein>
    <submittedName>
        <fullName evidence="4">CoA-binding protein</fullName>
    </submittedName>
</protein>
<dbReference type="InterPro" id="IPR036291">
    <property type="entry name" value="NAD(P)-bd_dom_sf"/>
</dbReference>
<reference evidence="4 5" key="1">
    <citation type="submission" date="2018-12" db="EMBL/GenBank/DDBJ databases">
        <title>Croceicoccus ponticola sp. nov., a lipolytic bacterium isolated from seawater.</title>
        <authorList>
            <person name="Yoon J.-H."/>
        </authorList>
    </citation>
    <scope>NUCLEOTIDE SEQUENCE [LARGE SCALE GENOMIC DNA]</scope>
    <source>
        <strain evidence="4 5">GM-16</strain>
    </source>
</reference>
<evidence type="ECO:0000313" key="5">
    <source>
        <dbReference type="Proteomes" id="UP000283003"/>
    </source>
</evidence>
<dbReference type="Pfam" id="PF13607">
    <property type="entry name" value="Succ_CoA_lig"/>
    <property type="match status" value="1"/>
</dbReference>
<dbReference type="Pfam" id="PF13380">
    <property type="entry name" value="CoA_binding_2"/>
    <property type="match status" value="1"/>
</dbReference>
<dbReference type="SUPFAM" id="SSF56059">
    <property type="entry name" value="Glutathione synthetase ATP-binding domain-like"/>
    <property type="match status" value="1"/>
</dbReference>
<feature type="domain" description="CoA-binding" evidence="3">
    <location>
        <begin position="53"/>
        <end position="148"/>
    </location>
</feature>
<dbReference type="SMART" id="SM00881">
    <property type="entry name" value="CoA_binding"/>
    <property type="match status" value="1"/>
</dbReference>
<dbReference type="RefSeq" id="WP_127611852.1">
    <property type="nucleotide sequence ID" value="NZ_RXOL01000001.1"/>
</dbReference>
<dbReference type="Gene3D" id="3.30.470.20">
    <property type="entry name" value="ATP-grasp fold, B domain"/>
    <property type="match status" value="1"/>
</dbReference>
<evidence type="ECO:0000256" key="2">
    <source>
        <dbReference type="ARBA" id="ARBA00060888"/>
    </source>
</evidence>
<keyword evidence="1" id="KW-0816">Tricarboxylic acid cycle</keyword>
<dbReference type="InterPro" id="IPR016102">
    <property type="entry name" value="Succinyl-CoA_synth-like"/>
</dbReference>
<dbReference type="InterPro" id="IPR032875">
    <property type="entry name" value="Succ_CoA_lig_flav_dom"/>
</dbReference>
<dbReference type="Proteomes" id="UP000283003">
    <property type="component" value="Unassembled WGS sequence"/>
</dbReference>
<comment type="similarity">
    <text evidence="2">In the N-terminal section; belongs to the acetate CoA ligase alpha subunit family.</text>
</comment>
<organism evidence="4 5">
    <name type="scientific">Croceicoccus ponticola</name>
    <dbReference type="NCBI Taxonomy" id="2217664"/>
    <lineage>
        <taxon>Bacteria</taxon>
        <taxon>Pseudomonadati</taxon>
        <taxon>Pseudomonadota</taxon>
        <taxon>Alphaproteobacteria</taxon>
        <taxon>Sphingomonadales</taxon>
        <taxon>Erythrobacteraceae</taxon>
        <taxon>Croceicoccus</taxon>
    </lineage>
</organism>
<dbReference type="InterPro" id="IPR003781">
    <property type="entry name" value="CoA-bd"/>
</dbReference>
<dbReference type="AlphaFoldDB" id="A0A437H210"/>
<accession>A0A437H210</accession>
<dbReference type="InterPro" id="IPR013815">
    <property type="entry name" value="ATP_grasp_subdomain_1"/>
</dbReference>
<dbReference type="GO" id="GO:0006099">
    <property type="term" value="P:tricarboxylic acid cycle"/>
    <property type="evidence" value="ECO:0007669"/>
    <property type="project" value="UniProtKB-KW"/>
</dbReference>
<sequence length="746" mass="79146">MKRHISKEFRRKFAYSISPYDVLSTFLLPADSCIRSAIMQSTHDNQAGGMRAFFNPRSIAVIGASDDPARIGGRTISNLIRGHFAGPIYPINPSRSTIQGLKAYATLDAVPADVDCAIIALPVDLVLNAARQCANKGVAALVIFSAGFNEAGRDGEKRQQELREIANAGMRIIGPNCLGAFNSRNGAWLSFTTMFQEPNENACIGIVSQSGGSAAHILKLAQKRGLAISSLVTTGNEVDVDFGEALKAMAYDDSVRVIAGYIEGIRNKENLLAGLRAAHAARKPVVLLKVGRTDAGAKAAASHTASMAGEDLVYDTVFNEFGVYRARTTEELLDVVYAASNRPLLGRIERLGVVTISGGMGAQIADAADDCGISLPSPPDDVRARLKTLCPPGSPDNPVDITAQLSTDPGLLTASIRALIGSGQYDAILAFFGVYASVPSLAEQFAKDLEDLHSDHPAVPIVLSIVCDTARAREYMDLGYLVFEEPARAIVALAALNQFASAFVKPLQDKSAPVKSARIEAGHAFDEREAKAILTNIGIFSPSEITCASPDEIATATTQLRYPVALKILSPDITHKTDVGGVVLGLETPDATANAARDMLVNVRRHAPGAHISGFLISEMIGTGPELIVGTRRDPLFGTLVMVGTGGVTAELIKDVTLALAPVDRTEAEGMLRRLRCFELLNGYRATPDADLAAAIDTIVAISRLAAANPDTLETVEINPLRVMPKGQGAYALDAVIETVGTDHDN</sequence>
<dbReference type="SUPFAM" id="SSF51735">
    <property type="entry name" value="NAD(P)-binding Rossmann-fold domains"/>
    <property type="match status" value="1"/>
</dbReference>
<name>A0A437H210_9SPHN</name>
<dbReference type="EMBL" id="RXOL01000001">
    <property type="protein sequence ID" value="RVQ69665.1"/>
    <property type="molecule type" value="Genomic_DNA"/>
</dbReference>
<evidence type="ECO:0000256" key="1">
    <source>
        <dbReference type="ARBA" id="ARBA00022532"/>
    </source>
</evidence>
<dbReference type="Gene3D" id="3.30.1490.20">
    <property type="entry name" value="ATP-grasp fold, A domain"/>
    <property type="match status" value="1"/>
</dbReference>
<dbReference type="PANTHER" id="PTHR42793:SF4">
    <property type="entry name" value="BLL6376 PROTEIN"/>
    <property type="match status" value="1"/>
</dbReference>
<dbReference type="PANTHER" id="PTHR42793">
    <property type="entry name" value="COA BINDING DOMAIN CONTAINING PROTEIN"/>
    <property type="match status" value="1"/>
</dbReference>
<evidence type="ECO:0000259" key="3">
    <source>
        <dbReference type="SMART" id="SM00881"/>
    </source>
</evidence>
<gene>
    <name evidence="4" type="ORF">EKN06_05770</name>
</gene>
<dbReference type="OrthoDB" id="9807426at2"/>
<dbReference type="Pfam" id="PF13549">
    <property type="entry name" value="ATP-grasp_5"/>
    <property type="match status" value="1"/>
</dbReference>
<dbReference type="Gene3D" id="3.40.50.261">
    <property type="entry name" value="Succinyl-CoA synthetase domains"/>
    <property type="match status" value="2"/>
</dbReference>
<keyword evidence="5" id="KW-1185">Reference proteome</keyword>
<comment type="caution">
    <text evidence="4">The sequence shown here is derived from an EMBL/GenBank/DDBJ whole genome shotgun (WGS) entry which is preliminary data.</text>
</comment>
<dbReference type="SUPFAM" id="SSF52210">
    <property type="entry name" value="Succinyl-CoA synthetase domains"/>
    <property type="match status" value="2"/>
</dbReference>
<evidence type="ECO:0000313" key="4">
    <source>
        <dbReference type="EMBL" id="RVQ69665.1"/>
    </source>
</evidence>